<feature type="transmembrane region" description="Helical" evidence="12">
    <location>
        <begin position="941"/>
        <end position="960"/>
    </location>
</feature>
<comment type="similarity">
    <text evidence="9">Belongs to the PBDC1 family.</text>
</comment>
<evidence type="ECO:0000256" key="5">
    <source>
        <dbReference type="ARBA" id="ARBA00022741"/>
    </source>
</evidence>
<dbReference type="PROSITE" id="PS00211">
    <property type="entry name" value="ABC_TRANSPORTER_1"/>
    <property type="match status" value="1"/>
</dbReference>
<keyword evidence="3" id="KW-0963">Cytoplasm</keyword>
<feature type="transmembrane region" description="Helical" evidence="12">
    <location>
        <begin position="375"/>
        <end position="392"/>
    </location>
</feature>
<feature type="transmembrane region" description="Helical" evidence="12">
    <location>
        <begin position="348"/>
        <end position="369"/>
    </location>
</feature>
<feature type="region of interest" description="Disordered" evidence="11">
    <location>
        <begin position="1297"/>
        <end position="1333"/>
    </location>
</feature>
<evidence type="ECO:0000256" key="12">
    <source>
        <dbReference type="SAM" id="Phobius"/>
    </source>
</evidence>
<feature type="transmembrane region" description="Helical" evidence="12">
    <location>
        <begin position="463"/>
        <end position="481"/>
    </location>
</feature>
<feature type="transmembrane region" description="Helical" evidence="12">
    <location>
        <begin position="2012"/>
        <end position="2038"/>
    </location>
</feature>
<feature type="transmembrane region" description="Helical" evidence="12">
    <location>
        <begin position="2181"/>
        <end position="2198"/>
    </location>
</feature>
<dbReference type="SMART" id="SM00382">
    <property type="entry name" value="AAA"/>
    <property type="match status" value="2"/>
</dbReference>
<dbReference type="Gene3D" id="1.10.3560.10">
    <property type="entry name" value="yst0336 like domain"/>
    <property type="match status" value="1"/>
</dbReference>
<dbReference type="PANTHER" id="PTHR43394:SF1">
    <property type="entry name" value="ATP-BINDING CASSETTE SUB-FAMILY B MEMBER 10, MITOCHONDRIAL"/>
    <property type="match status" value="1"/>
</dbReference>
<dbReference type="SUPFAM" id="SSF103473">
    <property type="entry name" value="MFS general substrate transporter"/>
    <property type="match status" value="1"/>
</dbReference>
<dbReference type="InterPro" id="IPR017871">
    <property type="entry name" value="ABC_transporter-like_CS"/>
</dbReference>
<dbReference type="InterPro" id="IPR003439">
    <property type="entry name" value="ABC_transporter-like_ATP-bd"/>
</dbReference>
<feature type="transmembrane region" description="Helical" evidence="12">
    <location>
        <begin position="827"/>
        <end position="850"/>
    </location>
</feature>
<feature type="transmembrane region" description="Helical" evidence="12">
    <location>
        <begin position="487"/>
        <end position="507"/>
    </location>
</feature>
<dbReference type="CDD" id="cd17323">
    <property type="entry name" value="MFS_Tpo1_MDR_like"/>
    <property type="match status" value="1"/>
</dbReference>
<dbReference type="InterPro" id="IPR011527">
    <property type="entry name" value="ABC1_TM_dom"/>
</dbReference>
<feature type="transmembrane region" description="Helical" evidence="12">
    <location>
        <begin position="1723"/>
        <end position="1739"/>
    </location>
</feature>
<feature type="transmembrane region" description="Helical" evidence="12">
    <location>
        <begin position="2108"/>
        <end position="2129"/>
    </location>
</feature>
<evidence type="ECO:0000256" key="9">
    <source>
        <dbReference type="ARBA" id="ARBA00061201"/>
    </source>
</evidence>
<feature type="region of interest" description="Disordered" evidence="11">
    <location>
        <begin position="1604"/>
        <end position="1661"/>
    </location>
</feature>
<keyword evidence="7 12" id="KW-1133">Transmembrane helix</keyword>
<dbReference type="InterPro" id="IPR023139">
    <property type="entry name" value="PBDC1-like_dom_sf"/>
</dbReference>
<organism evidence="16 17">
    <name type="scientific">Verticillium longisporum</name>
    <name type="common">Verticillium dahliae var. longisporum</name>
    <dbReference type="NCBI Taxonomy" id="100787"/>
    <lineage>
        <taxon>Eukaryota</taxon>
        <taxon>Fungi</taxon>
        <taxon>Dikarya</taxon>
        <taxon>Ascomycota</taxon>
        <taxon>Pezizomycotina</taxon>
        <taxon>Sordariomycetes</taxon>
        <taxon>Hypocreomycetidae</taxon>
        <taxon>Glomerellales</taxon>
        <taxon>Plectosphaerellaceae</taxon>
        <taxon>Verticillium</taxon>
    </lineage>
</organism>
<evidence type="ECO:0000313" key="16">
    <source>
        <dbReference type="EMBL" id="CRK32516.1"/>
    </source>
</evidence>
<dbReference type="PROSITE" id="PS50929">
    <property type="entry name" value="ABC_TM1F"/>
    <property type="match status" value="2"/>
</dbReference>
<dbReference type="Pfam" id="PF00005">
    <property type="entry name" value="ABC_tran"/>
    <property type="match status" value="2"/>
</dbReference>
<dbReference type="Pfam" id="PF07690">
    <property type="entry name" value="MFS_1"/>
    <property type="match status" value="1"/>
</dbReference>
<evidence type="ECO:0000256" key="6">
    <source>
        <dbReference type="ARBA" id="ARBA00022840"/>
    </source>
</evidence>
<evidence type="ECO:0000259" key="13">
    <source>
        <dbReference type="PROSITE" id="PS50850"/>
    </source>
</evidence>
<sequence length="2241" mass="246726">MDIDDVQLTPQNVPSNFNAAEADNLEDIEKQFAVKAVQHMETYWSILEKVKGSTLRLTKFDDEIYEHLLKDFPDFDPAETIDEDKMKSKQGKERWRNFMMAYDKRVDDYNFGTMMRTGPKFEYGQNEVIFVPRMQFYAVEIARNRKGLNDWIYEQAQAEKAKKADILFEPHCSQDERFDCAYAPFEPSHNISKDPDQMESAAAVKVSWRDLFAFTRWTHCVALVPAVVASCVVGAFKTSLAVTLGLFFQYTVDVADGSVGGPETIKRTAALSVILCGLGAGHWAANTVFFASWVLFGELQAKSIREQMFKSLLKKDMSWYDSQSEGVSSLLVRIESQTRELQIATSQVLGFLISDIVVSVACLIVSFYMSWKLTLVLIATVPVSIVALTLATRRLQPAIQLQKAHLSEATKYANSSITGIDLVKIYNGFDTEVWHYLNSINASMKQYLVQAHCNAVQMGYAKFWVVSLFAVGFWYGIVLVQEGASPAQILTTFYATFYATLTALQGIENLMPQWLVLAKGMAAGQSLRQTGAFVNRGKKHVGTHKPSCCIGDIEVNDVSFAYPSNPDQIVLQKSSFRFPAGPTCFIVGKSGSGKSTLGNLLVNFYEPLTGTILVDHHLLQDLDDEWIRRNITLIQQTSVLFNETFFRNVAFGHPSPDDVTLDEAFDTQRGPDAARPNMVMADTQETVNSNPSSIALSRSVWAQLSNPDRLKLLSGIILCIIVAVSGPLFAFAFTRLLETFWADEHVQRSVGQKWAVVMVAVAAIDGLSTWLGRYLMEYSGQAWVNALRIEALKRILQQPKLWFDKPKHSAGRITECMDRNAEEMRNIVGRFAPIIIVVTFMVLTAFIWALLVQWKLTLVALSGGPVIMATVKAFSSTSTKWETTCNQGAADTSAVLAETFNNIRVVKNLTLEAYMSKKYNKSAESTFKLGIRRATYTSPLFGLYQAVNFFLLALVFYYAMVLVGTYEAETAQIQQVSNLVLFTMGQAGSLLGTIPQLAAARATAAQMLYYACLPIHSSDEEDLDTGLGKLASPLPIKMANLNFTYPSRPTHQVLRNLSLEIKASTCTAIVGSSGCGKSTLISLLMGIYSPPPPTLVSFEKRPQLTFAGRPFWDIDQHHLRSAMAFVPQAPFLFPASIAENIAYGLPDASPLRSQASLDHAARAAGIHDFVISLPGGYGTLIGEGGQTLSGGQAQRVCIARALARRPKLLVMDEPTSALDAETAEMVKGTIRGLIAEAGESGMAVVIVTHAREMMQLAETILGRTHSSLCRHHQTLAGLLDKMAYQDQVGALAKDESLLQRNSQSSDQKRIVESNKDNQHAQSGQPTPVIASGRQRKLLQTTLVTEFLKPAAISEYHQGNLKRQNADDDNDVDYPLTITDPNWQWGNPTAIVTSSDRDKTVTLLYFTSTTLEWHRPDSVDGPRTITTTTTVTEGTVTDQPVTSLVDTSTHVSTEARTSDEHEVSTVVETIIKTATAPASRSVAAPAATSAAAAEAKDKVETKHVVIIIAAVGVFALFLFMMAIVVPRLKRCYKRRKANNEVIELCQNYVSSQRNWNEENRNKDVQPPFAGTPVSAMDTVAQRGPYDYPIRYATDPAAGFLAELHHQGSQHGSGGIQEPRAYHETPIPASSHDDMQGDIDAPWSKGRPSTQEDLGENRQPTAPLALNANTPITYRYLSFDTLLPSIRFADIRFADIDVDAQQNLPPCPDDSKFGSPLQWPQHRKHLVLALSCAATFLTAYTSGSYSPPVAAMAEDLGSSNIAMIAGITTFCIGFALSPMVLAPISEIYGRRIVLVPSGITYVAFQAVCSVMPNLAGMLIARLFVGIGGAVFSSVIGGIIADMWTKDTRNTPMALFSGSVLAGTGAGPLLAAVMMSRIGNKTLAWKWVFWHQVIVDAVLVVLIVFFLDESRGSVLLSRKAKVLNEWYEALEDAGVYGCHFEEPEILSDSSDMTTSGSDEKLASCQWTAADQPSRTITTTVRLRWLVKEDEERASLAQLMKTSMIRPFHLLVAEPVVFFFSLWCAFAWAVLYCTFGTIPLAFSRVRGLNMEQSGYFFGSMIVGACVGTIVSIYQDRLLALPQWRTDSPVETHSAFWLLMRRRFPAEAPESRLYFTCLTATFLPVGLFLFGFTVGSDAHWIAPAFGIGLATWGIYSVYLATFNYFADIYHMYASSALAAQSFCRNLLGGAFPLVTGALFTNLGEARAGALLGGIATALTVIPWALVFFGQRIRSRSRFANALQPQQ</sequence>
<evidence type="ECO:0000256" key="2">
    <source>
        <dbReference type="ARBA" id="ARBA00004496"/>
    </source>
</evidence>
<dbReference type="GO" id="GO:0016020">
    <property type="term" value="C:membrane"/>
    <property type="evidence" value="ECO:0007669"/>
    <property type="project" value="UniProtKB-SubCell"/>
</dbReference>
<keyword evidence="6" id="KW-0067">ATP-binding</keyword>
<dbReference type="InterPro" id="IPR036640">
    <property type="entry name" value="ABC1_TM_sf"/>
</dbReference>
<protein>
    <recommendedName>
        <fullName evidence="10">Protein PBDC1 homolog</fullName>
    </recommendedName>
</protein>
<feature type="transmembrane region" description="Helical" evidence="12">
    <location>
        <begin position="1850"/>
        <end position="1872"/>
    </location>
</feature>
<dbReference type="PROSITE" id="PS00216">
    <property type="entry name" value="SUGAR_TRANSPORT_1"/>
    <property type="match status" value="1"/>
</dbReference>
<feature type="transmembrane region" description="Helical" evidence="12">
    <location>
        <begin position="2135"/>
        <end position="2160"/>
    </location>
</feature>
<evidence type="ECO:0000256" key="10">
    <source>
        <dbReference type="ARBA" id="ARBA00069779"/>
    </source>
</evidence>
<keyword evidence="5" id="KW-0547">Nucleotide-binding</keyword>
<dbReference type="InterPro" id="IPR011701">
    <property type="entry name" value="MFS"/>
</dbReference>
<evidence type="ECO:0000256" key="1">
    <source>
        <dbReference type="ARBA" id="ARBA00004141"/>
    </source>
</evidence>
<feature type="transmembrane region" description="Helical" evidence="12">
    <location>
        <begin position="2050"/>
        <end position="2069"/>
    </location>
</feature>
<dbReference type="InterPro" id="IPR036259">
    <property type="entry name" value="MFS_trans_sf"/>
</dbReference>
<dbReference type="CDD" id="cd18578">
    <property type="entry name" value="ABC_6TM_Pgp_ABCB1_D2_like"/>
    <property type="match status" value="1"/>
</dbReference>
<evidence type="ECO:0000259" key="15">
    <source>
        <dbReference type="PROSITE" id="PS50929"/>
    </source>
</evidence>
<evidence type="ECO:0000256" key="7">
    <source>
        <dbReference type="ARBA" id="ARBA00022989"/>
    </source>
</evidence>
<dbReference type="Gene3D" id="3.40.50.300">
    <property type="entry name" value="P-loop containing nucleotide triphosphate hydrolases"/>
    <property type="match status" value="2"/>
</dbReference>
<gene>
    <name evidence="16" type="ORF">BN1708_005776</name>
</gene>
<dbReference type="Gene3D" id="1.20.1560.10">
    <property type="entry name" value="ABC transporter type 1, transmembrane domain"/>
    <property type="match status" value="2"/>
</dbReference>
<dbReference type="InterPro" id="IPR027417">
    <property type="entry name" value="P-loop_NTPase"/>
</dbReference>
<feature type="transmembrane region" description="Helical" evidence="12">
    <location>
        <begin position="1884"/>
        <end position="1904"/>
    </location>
</feature>
<reference evidence="16 17" key="1">
    <citation type="submission" date="2015-05" db="EMBL/GenBank/DDBJ databases">
        <authorList>
            <person name="Wang D.B."/>
            <person name="Wang M."/>
        </authorList>
    </citation>
    <scope>NUCLEOTIDE SEQUENCE [LARGE SCALE GENOMIC DNA]</scope>
    <source>
        <strain evidence="16">VL1</strain>
    </source>
</reference>
<feature type="transmembrane region" description="Helical" evidence="12">
    <location>
        <begin position="1816"/>
        <end position="1838"/>
    </location>
</feature>
<feature type="transmembrane region" description="Helical" evidence="12">
    <location>
        <begin position="221"/>
        <end position="248"/>
    </location>
</feature>
<name>A0A0G4MEA5_VERLO</name>
<comment type="subcellular location">
    <subcellularLocation>
        <location evidence="2">Cytoplasm</location>
    </subcellularLocation>
    <subcellularLocation>
        <location evidence="1">Membrane</location>
        <topology evidence="1">Multi-pass membrane protein</topology>
    </subcellularLocation>
</comment>
<dbReference type="SUPFAM" id="SSF90123">
    <property type="entry name" value="ABC transporter transmembrane region"/>
    <property type="match status" value="2"/>
</dbReference>
<dbReference type="InterPro" id="IPR003593">
    <property type="entry name" value="AAA+_ATPase"/>
</dbReference>
<feature type="transmembrane region" description="Helical" evidence="12">
    <location>
        <begin position="2204"/>
        <end position="2223"/>
    </location>
</feature>
<evidence type="ECO:0000256" key="11">
    <source>
        <dbReference type="SAM" id="MobiDB-lite"/>
    </source>
</evidence>
<dbReference type="GO" id="GO:0015421">
    <property type="term" value="F:ABC-type oligopeptide transporter activity"/>
    <property type="evidence" value="ECO:0007669"/>
    <property type="project" value="TreeGrafter"/>
</dbReference>
<dbReference type="Gene3D" id="1.20.1250.20">
    <property type="entry name" value="MFS general substrate transporter like domains"/>
    <property type="match status" value="1"/>
</dbReference>
<feature type="transmembrane region" description="Helical" evidence="12">
    <location>
        <begin position="1503"/>
        <end position="1524"/>
    </location>
</feature>
<dbReference type="InterPro" id="IPR021148">
    <property type="entry name" value="Polysacc_synth_dom"/>
</dbReference>
<dbReference type="GO" id="GO:0016887">
    <property type="term" value="F:ATP hydrolysis activity"/>
    <property type="evidence" value="ECO:0007669"/>
    <property type="project" value="InterPro"/>
</dbReference>
<dbReference type="Pfam" id="PF00664">
    <property type="entry name" value="ABC_membrane"/>
    <property type="match status" value="2"/>
</dbReference>
<feature type="transmembrane region" description="Helical" evidence="12">
    <location>
        <begin position="712"/>
        <end position="734"/>
    </location>
</feature>
<evidence type="ECO:0000256" key="8">
    <source>
        <dbReference type="ARBA" id="ARBA00023136"/>
    </source>
</evidence>
<dbReference type="EMBL" id="CVQH01022194">
    <property type="protein sequence ID" value="CRK32516.1"/>
    <property type="molecule type" value="Genomic_DNA"/>
</dbReference>
<dbReference type="STRING" id="100787.A0A0G4MEA5"/>
<proteinExistence type="inferred from homology"/>
<dbReference type="PROSITE" id="PS50850">
    <property type="entry name" value="MFS"/>
    <property type="match status" value="1"/>
</dbReference>
<evidence type="ECO:0000256" key="4">
    <source>
        <dbReference type="ARBA" id="ARBA00022692"/>
    </source>
</evidence>
<feature type="compositionally biased region" description="Basic and acidic residues" evidence="11">
    <location>
        <begin position="1306"/>
        <end position="1318"/>
    </location>
</feature>
<accession>A0A0G4MEA5</accession>
<keyword evidence="8 12" id="KW-0472">Membrane</keyword>
<feature type="domain" description="Major facilitator superfamily (MFS) profile" evidence="13">
    <location>
        <begin position="1725"/>
        <end position="2241"/>
    </location>
</feature>
<dbReference type="Pfam" id="PF04669">
    <property type="entry name" value="PBDC1"/>
    <property type="match status" value="1"/>
</dbReference>
<evidence type="ECO:0000313" key="17">
    <source>
        <dbReference type="Proteomes" id="UP000044602"/>
    </source>
</evidence>
<dbReference type="Proteomes" id="UP000044602">
    <property type="component" value="Unassembled WGS sequence"/>
</dbReference>
<dbReference type="CDD" id="cd18577">
    <property type="entry name" value="ABC_6TM_Pgp_ABCB1_D1_like"/>
    <property type="match status" value="1"/>
</dbReference>
<keyword evidence="4 12" id="KW-0812">Transmembrane</keyword>
<dbReference type="PROSITE" id="PS50893">
    <property type="entry name" value="ABC_TRANSPORTER_2"/>
    <property type="match status" value="2"/>
</dbReference>
<feature type="domain" description="ABC transporter" evidence="14">
    <location>
        <begin position="1036"/>
        <end position="1290"/>
    </location>
</feature>
<feature type="transmembrane region" description="Helical" evidence="12">
    <location>
        <begin position="754"/>
        <end position="772"/>
    </location>
</feature>
<feature type="transmembrane region" description="Helical" evidence="12">
    <location>
        <begin position="1791"/>
        <end position="1810"/>
    </location>
</feature>
<dbReference type="InterPro" id="IPR020846">
    <property type="entry name" value="MFS_dom"/>
</dbReference>
<dbReference type="GO" id="GO:0005737">
    <property type="term" value="C:cytoplasm"/>
    <property type="evidence" value="ECO:0007669"/>
    <property type="project" value="UniProtKB-SubCell"/>
</dbReference>
<keyword evidence="17" id="KW-1185">Reference proteome</keyword>
<dbReference type="InterPro" id="IPR005829">
    <property type="entry name" value="Sugar_transporter_CS"/>
</dbReference>
<evidence type="ECO:0000259" key="14">
    <source>
        <dbReference type="PROSITE" id="PS50893"/>
    </source>
</evidence>
<dbReference type="PANTHER" id="PTHR43394">
    <property type="entry name" value="ATP-DEPENDENT PERMEASE MDL1, MITOCHONDRIAL"/>
    <property type="match status" value="1"/>
</dbReference>
<feature type="transmembrane region" description="Helical" evidence="12">
    <location>
        <begin position="268"/>
        <end position="296"/>
    </location>
</feature>
<dbReference type="InterPro" id="IPR039421">
    <property type="entry name" value="Type_1_exporter"/>
</dbReference>
<evidence type="ECO:0000256" key="3">
    <source>
        <dbReference type="ARBA" id="ARBA00022490"/>
    </source>
</evidence>
<feature type="domain" description="ABC transmembrane type-1" evidence="15">
    <location>
        <begin position="228"/>
        <end position="519"/>
    </location>
</feature>
<feature type="domain" description="ABC transporter" evidence="14">
    <location>
        <begin position="553"/>
        <end position="804"/>
    </location>
</feature>
<dbReference type="FunFam" id="1.10.3560.10:FF:000001">
    <property type="entry name" value="Protein PBDC1 homolog"/>
    <property type="match status" value="1"/>
</dbReference>
<feature type="transmembrane region" description="Helical" evidence="12">
    <location>
        <begin position="1759"/>
        <end position="1779"/>
    </location>
</feature>
<dbReference type="GO" id="GO:0005524">
    <property type="term" value="F:ATP binding"/>
    <property type="evidence" value="ECO:0007669"/>
    <property type="project" value="UniProtKB-KW"/>
</dbReference>
<feature type="domain" description="ABC transmembrane type-1" evidence="15">
    <location>
        <begin position="715"/>
        <end position="999"/>
    </location>
</feature>
<dbReference type="SUPFAM" id="SSF52540">
    <property type="entry name" value="P-loop containing nucleoside triphosphate hydrolases"/>
    <property type="match status" value="2"/>
</dbReference>